<keyword evidence="2" id="KW-1185">Reference proteome</keyword>
<dbReference type="RefSeq" id="XP_025576966.1">
    <property type="nucleotide sequence ID" value="XM_025720828.1"/>
</dbReference>
<evidence type="ECO:0008006" key="3">
    <source>
        <dbReference type="Google" id="ProtNLM"/>
    </source>
</evidence>
<dbReference type="GeneID" id="37225693"/>
<evidence type="ECO:0000313" key="1">
    <source>
        <dbReference type="EMBL" id="RAL02639.1"/>
    </source>
</evidence>
<dbReference type="PANTHER" id="PTHR42034">
    <property type="entry name" value="CHROMOSOME 7, WHOLE GENOME SHOTGUN SEQUENCE-RELATED"/>
    <property type="match status" value="1"/>
</dbReference>
<dbReference type="OrthoDB" id="2548233at2759"/>
<dbReference type="Gene3D" id="3.30.559.10">
    <property type="entry name" value="Chloramphenicol acetyltransferase-like domain"/>
    <property type="match status" value="1"/>
</dbReference>
<sequence length="273" mass="30227">MAWSQVSPRRWERRIDGLDGFCAHIASVSASLYNGQHHLTTFNKLQLELNMPAADLEASLKRAWIQLRSTFIVSVATDGDELHPTVPPIAQTTLYYLPTTSELILRAPHHLLDGTGIMRLWDRFLGILVSPPEATKITFPDEPSWLPPSLSEVLGVPDEPTPEQRAMIMEMFRPYQEHGPGIGPISNLGSRPAGYCRHAKLVVPPHITQAIIQACKAKGISVSSAIQAAYIQTIKQHADPNHPSSHYITTAQFNVRPYLPPQAAQHAASLYLI</sequence>
<organism evidence="1 2">
    <name type="scientific">Aspergillus ibericus CBS 121593</name>
    <dbReference type="NCBI Taxonomy" id="1448316"/>
    <lineage>
        <taxon>Eukaryota</taxon>
        <taxon>Fungi</taxon>
        <taxon>Dikarya</taxon>
        <taxon>Ascomycota</taxon>
        <taxon>Pezizomycotina</taxon>
        <taxon>Eurotiomycetes</taxon>
        <taxon>Eurotiomycetidae</taxon>
        <taxon>Eurotiales</taxon>
        <taxon>Aspergillaceae</taxon>
        <taxon>Aspergillus</taxon>
        <taxon>Aspergillus subgen. Circumdati</taxon>
    </lineage>
</organism>
<dbReference type="Proteomes" id="UP000249402">
    <property type="component" value="Unassembled WGS sequence"/>
</dbReference>
<gene>
    <name evidence="1" type="ORF">BO80DRAFT_433447</name>
</gene>
<dbReference type="PANTHER" id="PTHR42034:SF1">
    <property type="entry name" value="CONDENSATION DOMAIN-CONTAINING PROTEIN"/>
    <property type="match status" value="1"/>
</dbReference>
<dbReference type="Gene3D" id="3.30.559.30">
    <property type="entry name" value="Nonribosomal peptide synthetase, condensation domain"/>
    <property type="match status" value="1"/>
</dbReference>
<proteinExistence type="predicted"/>
<dbReference type="InterPro" id="IPR023213">
    <property type="entry name" value="CAT-like_dom_sf"/>
</dbReference>
<evidence type="ECO:0000313" key="2">
    <source>
        <dbReference type="Proteomes" id="UP000249402"/>
    </source>
</evidence>
<reference evidence="1 2" key="1">
    <citation type="submission" date="2018-02" db="EMBL/GenBank/DDBJ databases">
        <title>The genomes of Aspergillus section Nigri reveals drivers in fungal speciation.</title>
        <authorList>
            <consortium name="DOE Joint Genome Institute"/>
            <person name="Vesth T.C."/>
            <person name="Nybo J."/>
            <person name="Theobald S."/>
            <person name="Brandl J."/>
            <person name="Frisvad J.C."/>
            <person name="Nielsen K.F."/>
            <person name="Lyhne E.K."/>
            <person name="Kogle M.E."/>
            <person name="Kuo A."/>
            <person name="Riley R."/>
            <person name="Clum A."/>
            <person name="Nolan M."/>
            <person name="Lipzen A."/>
            <person name="Salamov A."/>
            <person name="Henrissat B."/>
            <person name="Wiebenga A."/>
            <person name="De vries R.P."/>
            <person name="Grigoriev I.V."/>
            <person name="Mortensen U.H."/>
            <person name="Andersen M.R."/>
            <person name="Baker S.E."/>
        </authorList>
    </citation>
    <scope>NUCLEOTIDE SEQUENCE [LARGE SCALE GENOMIC DNA]</scope>
    <source>
        <strain evidence="1 2">CBS 121593</strain>
    </source>
</reference>
<accession>A0A395H563</accession>
<dbReference type="VEuPathDB" id="FungiDB:BO80DRAFT_433447"/>
<dbReference type="EMBL" id="KZ824430">
    <property type="protein sequence ID" value="RAL02639.1"/>
    <property type="molecule type" value="Genomic_DNA"/>
</dbReference>
<protein>
    <recommendedName>
        <fullName evidence="3">CoA-dependent acyltransferase</fullName>
    </recommendedName>
</protein>
<name>A0A395H563_9EURO</name>
<dbReference type="AlphaFoldDB" id="A0A395H563"/>
<dbReference type="STRING" id="1448316.A0A395H563"/>